<evidence type="ECO:0000256" key="1">
    <source>
        <dbReference type="SAM" id="MobiDB-lite"/>
    </source>
</evidence>
<dbReference type="PANTHER" id="PTHR15732">
    <property type="entry name" value="PROTEIN MOONRAKER"/>
    <property type="match status" value="1"/>
</dbReference>
<dbReference type="CTD" id="9851"/>
<evidence type="ECO:0000313" key="3">
    <source>
        <dbReference type="Proteomes" id="UP000265120"/>
    </source>
</evidence>
<reference evidence="2" key="3">
    <citation type="submission" date="2025-09" db="UniProtKB">
        <authorList>
            <consortium name="Ensembl"/>
        </authorList>
    </citation>
    <scope>IDENTIFICATION</scope>
</reference>
<dbReference type="OrthoDB" id="10072648at2759"/>
<proteinExistence type="predicted"/>
<name>A0A3P8VZG7_CYNSE</name>
<dbReference type="FunCoup" id="A0A3P8VZG7">
    <property type="interactions" value="805"/>
</dbReference>
<keyword evidence="3" id="KW-1185">Reference proteome</keyword>
<dbReference type="OMA" id="LERPWNG"/>
<dbReference type="GO" id="GO:0071539">
    <property type="term" value="P:protein localization to centrosome"/>
    <property type="evidence" value="ECO:0007669"/>
    <property type="project" value="TreeGrafter"/>
</dbReference>
<organism evidence="2 3">
    <name type="scientific">Cynoglossus semilaevis</name>
    <name type="common">Tongue sole</name>
    <dbReference type="NCBI Taxonomy" id="244447"/>
    <lineage>
        <taxon>Eukaryota</taxon>
        <taxon>Metazoa</taxon>
        <taxon>Chordata</taxon>
        <taxon>Craniata</taxon>
        <taxon>Vertebrata</taxon>
        <taxon>Euteleostomi</taxon>
        <taxon>Actinopterygii</taxon>
        <taxon>Neopterygii</taxon>
        <taxon>Teleostei</taxon>
        <taxon>Neoteleostei</taxon>
        <taxon>Acanthomorphata</taxon>
        <taxon>Carangaria</taxon>
        <taxon>Pleuronectiformes</taxon>
        <taxon>Pleuronectoidei</taxon>
        <taxon>Cynoglossidae</taxon>
        <taxon>Cynoglossinae</taxon>
        <taxon>Cynoglossus</taxon>
    </lineage>
</organism>
<accession>A0A3P8VZG7</accession>
<dbReference type="Pfam" id="PF15718">
    <property type="entry name" value="MNR"/>
    <property type="match status" value="2"/>
</dbReference>
<dbReference type="KEGG" id="csem:103378232"/>
<feature type="region of interest" description="Disordered" evidence="1">
    <location>
        <begin position="341"/>
        <end position="469"/>
    </location>
</feature>
<dbReference type="Proteomes" id="UP000265120">
    <property type="component" value="Chromosome 4"/>
</dbReference>
<dbReference type="AlphaFoldDB" id="A0A3P8VZG7"/>
<dbReference type="PANTHER" id="PTHR15732:SF4">
    <property type="entry name" value="PROTEIN MOONRAKER"/>
    <property type="match status" value="1"/>
</dbReference>
<dbReference type="InParanoid" id="A0A3P8VZG7"/>
<dbReference type="STRING" id="244447.ENSCSEP00000020653"/>
<evidence type="ECO:0000313" key="2">
    <source>
        <dbReference type="Ensembl" id="ENSCSEP00000020653.1"/>
    </source>
</evidence>
<protein>
    <submittedName>
        <fullName evidence="2">KIAA0753 ortholog</fullName>
    </submittedName>
</protein>
<feature type="compositionally biased region" description="Polar residues" evidence="1">
    <location>
        <begin position="341"/>
        <end position="370"/>
    </location>
</feature>
<dbReference type="GeneTree" id="ENSGT00390000009714"/>
<reference evidence="2 3" key="1">
    <citation type="journal article" date="2014" name="Nat. Genet.">
        <title>Whole-genome sequence of a flatfish provides insights into ZW sex chromosome evolution and adaptation to a benthic lifestyle.</title>
        <authorList>
            <person name="Chen S."/>
            <person name="Zhang G."/>
            <person name="Shao C."/>
            <person name="Huang Q."/>
            <person name="Liu G."/>
            <person name="Zhang P."/>
            <person name="Song W."/>
            <person name="An N."/>
            <person name="Chalopin D."/>
            <person name="Volff J.N."/>
            <person name="Hong Y."/>
            <person name="Li Q."/>
            <person name="Sha Z."/>
            <person name="Zhou H."/>
            <person name="Xie M."/>
            <person name="Yu Q."/>
            <person name="Liu Y."/>
            <person name="Xiang H."/>
            <person name="Wang N."/>
            <person name="Wu K."/>
            <person name="Yang C."/>
            <person name="Zhou Q."/>
            <person name="Liao X."/>
            <person name="Yang L."/>
            <person name="Hu Q."/>
            <person name="Zhang J."/>
            <person name="Meng L."/>
            <person name="Jin L."/>
            <person name="Tian Y."/>
            <person name="Lian J."/>
            <person name="Yang J."/>
            <person name="Miao G."/>
            <person name="Liu S."/>
            <person name="Liang Z."/>
            <person name="Yan F."/>
            <person name="Li Y."/>
            <person name="Sun B."/>
            <person name="Zhang H."/>
            <person name="Zhang J."/>
            <person name="Zhu Y."/>
            <person name="Du M."/>
            <person name="Zhao Y."/>
            <person name="Schartl M."/>
            <person name="Tang Q."/>
            <person name="Wang J."/>
        </authorList>
    </citation>
    <scope>NUCLEOTIDE SEQUENCE</scope>
</reference>
<dbReference type="Ensembl" id="ENSCSET00000020914.1">
    <property type="protein sequence ID" value="ENSCSEP00000020653.1"/>
    <property type="gene ID" value="ENSCSEG00000013187.1"/>
</dbReference>
<dbReference type="GeneID" id="103378232"/>
<sequence>MAKHHGNKNKILFSGGVSLNTSNYATHTHPTAPIVIERLLLPLAPSEQHEDSDSIKSFINFTALSEKRLLAAVKLAKRDLRLRSVEMISTTETSPEAVVFGKSDAELLQEDADPSKDNLRTSCPREEFVHPAQQISQKQLHNCASCRLESPAGVPGPKLQDRSNRDPLTQEMNKLHCQMDVYIHAVEDLLKRDFKITGRESLEPDEKHRLNVRRQQQGARLSRVIYGLQLQIKQIQQDAERLKSLKLWDMKKSPVIKRLAASHRGAIRVFQEVIHQLSDPHLDQMPPCYQELGQLIHKLALCSTLVGMTEGSAVAEMAFNIMLKLETFELVLCKLKTSEQAQVQTCSPQRKSPPRSTTQTTVLKGSNRSHIQGPRKPANPKRGVRGWRATSQKPKTDPRHPSHREASRRVLKKNDVPNKHNLSQDEGVQQPPVADPPSQRKSSQRGQAEHRCLLPSTTPTNLNKAGEIRAESNIDFEKENQAEEVAKRREVLSPSLWAAQDELEERTQPLFSKAQSTETVEQLIENQRKDAITETDVLSEDQYRLQAHTLESMLLRMEQIQKDQEEVRMRFTSITYSDSLYWDQSRRQGTQCFMRASRPTSPQPIRLTRPVLKQTSVAEIDLKNPVDANFQSENSLTEQQQKQKTITAFPGPEENVRGTSISIPHDMLENIRRYQQDYSTYLQVVAHKGVGFFNPWATADSLAEEIFSEALADVTTEFQNVMESYAEAVYTSEFLQPIQLLRPPASETAAAAVVSQ</sequence>
<dbReference type="GO" id="GO:0034451">
    <property type="term" value="C:centriolar satellite"/>
    <property type="evidence" value="ECO:0007669"/>
    <property type="project" value="TreeGrafter"/>
</dbReference>
<dbReference type="GO" id="GO:0007099">
    <property type="term" value="P:centriole replication"/>
    <property type="evidence" value="ECO:0007669"/>
    <property type="project" value="InterPro"/>
</dbReference>
<dbReference type="RefSeq" id="XP_008307591.1">
    <property type="nucleotide sequence ID" value="XM_008309369.3"/>
</dbReference>
<reference evidence="2" key="2">
    <citation type="submission" date="2025-08" db="UniProtKB">
        <authorList>
            <consortium name="Ensembl"/>
        </authorList>
    </citation>
    <scope>IDENTIFICATION</scope>
</reference>
<feature type="compositionally biased region" description="Basic and acidic residues" evidence="1">
    <location>
        <begin position="394"/>
        <end position="418"/>
    </location>
</feature>
<dbReference type="InterPro" id="IPR031447">
    <property type="entry name" value="MNR"/>
</dbReference>